<sequence>MSIRASRGGAPKGSTDELHEPTSPEEAARADPPAKRTPSPTSAGDADDVPDDAASVRGDLLAARRAPRGRRRSGGRSTDAPPSPKTRKRKPSTIPDGEWLPGTWPAGHGGGAVTSGVGVGVGVMETEQLIAEIERRPGIYDSGCPQYQDRVAKWTLWCEVCEIMTPRWHQLDEDRKAARVKELQKRWKSLRDSFMKELKLQREMQRTGQTANRKKYVFFDQMTFLMPCLEARGVSRSAGGFVLREVDPYESETDSSKADRDNGDGGDQGGESADGDCHSDDAPVNLSTANGGGGCSSLGSSITIGLSGIGGVGGLSSLAGHSVLGSATAVTGVSASAQDRADEDRVPLMLTTSSTTTISTSNVTGNTFSTAAGLASKYRIVAGAGAGAGVGAATAATTAAAAQAGEWNKRRRSGTPINPYEDDEDDPDGDRLFLLSLAPSLRTLRGAAKSALKIELAQLVHKTLYEPDDALADSMTESLAPVVSLAEGLAEGSPASSTQSECGACGSTPAKCTCRSARPAHGQGDRDRGGSLPTSVPITLPLPLPLPLPLSLPLSLPRGLRSPKRARHIGLDFSNFNGHTASKLHGV</sequence>
<evidence type="ECO:0000256" key="2">
    <source>
        <dbReference type="SAM" id="MobiDB-lite"/>
    </source>
</evidence>
<accession>A0AAE1H681</accession>
<dbReference type="PANTHER" id="PTHR12243:SF69">
    <property type="entry name" value="SI:CH73-59F11.3"/>
    <property type="match status" value="1"/>
</dbReference>
<keyword evidence="1" id="KW-0539">Nucleus</keyword>
<organism evidence="5 6">
    <name type="scientific">Frankliniella fusca</name>
    <dbReference type="NCBI Taxonomy" id="407009"/>
    <lineage>
        <taxon>Eukaryota</taxon>
        <taxon>Metazoa</taxon>
        <taxon>Ecdysozoa</taxon>
        <taxon>Arthropoda</taxon>
        <taxon>Hexapoda</taxon>
        <taxon>Insecta</taxon>
        <taxon>Pterygota</taxon>
        <taxon>Neoptera</taxon>
        <taxon>Paraneoptera</taxon>
        <taxon>Thysanoptera</taxon>
        <taxon>Terebrantia</taxon>
        <taxon>Thripoidea</taxon>
        <taxon>Thripidae</taxon>
        <taxon>Frankliniella</taxon>
    </lineage>
</organism>
<dbReference type="EMBL" id="JAHWGI010000394">
    <property type="protein sequence ID" value="KAK3914986.1"/>
    <property type="molecule type" value="Genomic_DNA"/>
</dbReference>
<dbReference type="GO" id="GO:0005634">
    <property type="term" value="C:nucleus"/>
    <property type="evidence" value="ECO:0007669"/>
    <property type="project" value="UniProtKB-SubCell"/>
</dbReference>
<dbReference type="GO" id="GO:0003677">
    <property type="term" value="F:DNA binding"/>
    <property type="evidence" value="ECO:0007669"/>
    <property type="project" value="InterPro"/>
</dbReference>
<keyword evidence="6" id="KW-1185">Reference proteome</keyword>
<feature type="domain" description="MADF" evidence="3">
    <location>
        <begin position="128"/>
        <end position="230"/>
    </location>
</feature>
<dbReference type="Proteomes" id="UP001219518">
    <property type="component" value="Unassembled WGS sequence"/>
</dbReference>
<proteinExistence type="predicted"/>
<feature type="domain" description="BESS" evidence="4">
    <location>
        <begin position="427"/>
        <end position="466"/>
    </location>
</feature>
<dbReference type="Pfam" id="PF10545">
    <property type="entry name" value="MADF_DNA_bdg"/>
    <property type="match status" value="1"/>
</dbReference>
<dbReference type="PROSITE" id="PS51031">
    <property type="entry name" value="BESS"/>
    <property type="match status" value="1"/>
</dbReference>
<gene>
    <name evidence="5" type="ORF">KUF71_005674</name>
</gene>
<comment type="subcellular location">
    <subcellularLocation>
        <location evidence="1">Nucleus</location>
    </subcellularLocation>
</comment>
<evidence type="ECO:0000256" key="1">
    <source>
        <dbReference type="PROSITE-ProRule" id="PRU00371"/>
    </source>
</evidence>
<feature type="compositionally biased region" description="Basic and acidic residues" evidence="2">
    <location>
        <begin position="254"/>
        <end position="263"/>
    </location>
</feature>
<reference evidence="5" key="1">
    <citation type="submission" date="2021-07" db="EMBL/GenBank/DDBJ databases">
        <authorList>
            <person name="Catto M.A."/>
            <person name="Jacobson A."/>
            <person name="Kennedy G."/>
            <person name="Labadie P."/>
            <person name="Hunt B.G."/>
            <person name="Srinivasan R."/>
        </authorList>
    </citation>
    <scope>NUCLEOTIDE SEQUENCE</scope>
    <source>
        <strain evidence="5">PL_HMW_Pooled</strain>
        <tissue evidence="5">Head</tissue>
    </source>
</reference>
<dbReference type="SMART" id="SM00595">
    <property type="entry name" value="MADF"/>
    <property type="match status" value="1"/>
</dbReference>
<reference evidence="5" key="2">
    <citation type="journal article" date="2023" name="BMC Genomics">
        <title>Pest status, molecular evolution, and epigenetic factors derived from the genome assembly of Frankliniella fusca, a thysanopteran phytovirus vector.</title>
        <authorList>
            <person name="Catto M.A."/>
            <person name="Labadie P.E."/>
            <person name="Jacobson A.L."/>
            <person name="Kennedy G.G."/>
            <person name="Srinivasan R."/>
            <person name="Hunt B.G."/>
        </authorList>
    </citation>
    <scope>NUCLEOTIDE SEQUENCE</scope>
    <source>
        <strain evidence="5">PL_HMW_Pooled</strain>
    </source>
</reference>
<dbReference type="GO" id="GO:0006357">
    <property type="term" value="P:regulation of transcription by RNA polymerase II"/>
    <property type="evidence" value="ECO:0007669"/>
    <property type="project" value="TreeGrafter"/>
</dbReference>
<name>A0AAE1H681_9NEOP</name>
<evidence type="ECO:0000259" key="4">
    <source>
        <dbReference type="PROSITE" id="PS51031"/>
    </source>
</evidence>
<protein>
    <submittedName>
        <fullName evidence="5">Transcription factor Adf-1</fullName>
    </submittedName>
</protein>
<comment type="caution">
    <text evidence="5">The sequence shown here is derived from an EMBL/GenBank/DDBJ whole genome shotgun (WGS) entry which is preliminary data.</text>
</comment>
<feature type="compositionally biased region" description="Basic and acidic residues" evidence="2">
    <location>
        <begin position="14"/>
        <end position="34"/>
    </location>
</feature>
<evidence type="ECO:0000313" key="6">
    <source>
        <dbReference type="Proteomes" id="UP001219518"/>
    </source>
</evidence>
<feature type="region of interest" description="Disordered" evidence="2">
    <location>
        <begin position="1"/>
        <end position="111"/>
    </location>
</feature>
<evidence type="ECO:0000313" key="5">
    <source>
        <dbReference type="EMBL" id="KAK3914986.1"/>
    </source>
</evidence>
<dbReference type="AlphaFoldDB" id="A0AAE1H681"/>
<dbReference type="PROSITE" id="PS51029">
    <property type="entry name" value="MADF"/>
    <property type="match status" value="1"/>
</dbReference>
<feature type="region of interest" description="Disordered" evidence="2">
    <location>
        <begin position="248"/>
        <end position="285"/>
    </location>
</feature>
<dbReference type="PANTHER" id="PTHR12243">
    <property type="entry name" value="MADF DOMAIN TRANSCRIPTION FACTOR"/>
    <property type="match status" value="1"/>
</dbReference>
<evidence type="ECO:0000259" key="3">
    <source>
        <dbReference type="PROSITE" id="PS51029"/>
    </source>
</evidence>
<dbReference type="InterPro" id="IPR004210">
    <property type="entry name" value="BESS_motif"/>
</dbReference>
<dbReference type="InterPro" id="IPR039353">
    <property type="entry name" value="TF_Adf1"/>
</dbReference>
<feature type="compositionally biased region" description="Basic residues" evidence="2">
    <location>
        <begin position="65"/>
        <end position="74"/>
    </location>
</feature>
<feature type="region of interest" description="Disordered" evidence="2">
    <location>
        <begin position="403"/>
        <end position="428"/>
    </location>
</feature>
<feature type="region of interest" description="Disordered" evidence="2">
    <location>
        <begin position="513"/>
        <end position="536"/>
    </location>
</feature>
<dbReference type="InterPro" id="IPR006578">
    <property type="entry name" value="MADF-dom"/>
</dbReference>
<dbReference type="GO" id="GO:0005667">
    <property type="term" value="C:transcription regulator complex"/>
    <property type="evidence" value="ECO:0007669"/>
    <property type="project" value="TreeGrafter"/>
</dbReference>